<evidence type="ECO:0000259" key="2">
    <source>
        <dbReference type="PROSITE" id="PS50132"/>
    </source>
</evidence>
<feature type="transmembrane region" description="Helical" evidence="1">
    <location>
        <begin position="6"/>
        <end position="23"/>
    </location>
</feature>
<keyword evidence="4" id="KW-1185">Reference proteome</keyword>
<gene>
    <name evidence="3" type="ORF">BSTOLATCC_MIC8539</name>
</gene>
<feature type="transmembrane region" description="Helical" evidence="1">
    <location>
        <begin position="171"/>
        <end position="193"/>
    </location>
</feature>
<dbReference type="InterPro" id="IPR036305">
    <property type="entry name" value="RGS_sf"/>
</dbReference>
<dbReference type="PROSITE" id="PS50132">
    <property type="entry name" value="RGS"/>
    <property type="match status" value="1"/>
</dbReference>
<keyword evidence="1" id="KW-0472">Membrane</keyword>
<comment type="caution">
    <text evidence="3">The sequence shown here is derived from an EMBL/GenBank/DDBJ whole genome shotgun (WGS) entry which is preliminary data.</text>
</comment>
<feature type="transmembrane region" description="Helical" evidence="1">
    <location>
        <begin position="130"/>
        <end position="151"/>
    </location>
</feature>
<dbReference type="AlphaFoldDB" id="A0AAU9IJ40"/>
<dbReference type="Proteomes" id="UP001162131">
    <property type="component" value="Unassembled WGS sequence"/>
</dbReference>
<evidence type="ECO:0000313" key="4">
    <source>
        <dbReference type="Proteomes" id="UP001162131"/>
    </source>
</evidence>
<protein>
    <recommendedName>
        <fullName evidence="2">RGS domain-containing protein</fullName>
    </recommendedName>
</protein>
<dbReference type="Gene3D" id="1.10.167.10">
    <property type="entry name" value="Regulator of G-protein Signalling 4, domain 2"/>
    <property type="match status" value="1"/>
</dbReference>
<feature type="transmembrane region" description="Helical" evidence="1">
    <location>
        <begin position="74"/>
        <end position="92"/>
    </location>
</feature>
<evidence type="ECO:0000256" key="1">
    <source>
        <dbReference type="SAM" id="Phobius"/>
    </source>
</evidence>
<reference evidence="3" key="1">
    <citation type="submission" date="2021-09" db="EMBL/GenBank/DDBJ databases">
        <authorList>
            <consortium name="AG Swart"/>
            <person name="Singh M."/>
            <person name="Singh A."/>
            <person name="Seah K."/>
            <person name="Emmerich C."/>
        </authorList>
    </citation>
    <scope>NUCLEOTIDE SEQUENCE</scope>
    <source>
        <strain evidence="3">ATCC30299</strain>
    </source>
</reference>
<proteinExistence type="predicted"/>
<feature type="transmembrane region" description="Helical" evidence="1">
    <location>
        <begin position="227"/>
        <end position="248"/>
    </location>
</feature>
<dbReference type="InterPro" id="IPR044926">
    <property type="entry name" value="RGS_subdomain_2"/>
</dbReference>
<feature type="transmembrane region" description="Helical" evidence="1">
    <location>
        <begin position="44"/>
        <end position="68"/>
    </location>
</feature>
<name>A0AAU9IJ40_9CILI</name>
<feature type="domain" description="RGS" evidence="2">
    <location>
        <begin position="271"/>
        <end position="381"/>
    </location>
</feature>
<accession>A0AAU9IJ40</accession>
<dbReference type="EMBL" id="CAJZBQ010000010">
    <property type="protein sequence ID" value="CAG9313266.1"/>
    <property type="molecule type" value="Genomic_DNA"/>
</dbReference>
<keyword evidence="1" id="KW-0812">Transmembrane</keyword>
<organism evidence="3 4">
    <name type="scientific">Blepharisma stoltei</name>
    <dbReference type="NCBI Taxonomy" id="1481888"/>
    <lineage>
        <taxon>Eukaryota</taxon>
        <taxon>Sar</taxon>
        <taxon>Alveolata</taxon>
        <taxon>Ciliophora</taxon>
        <taxon>Postciliodesmatophora</taxon>
        <taxon>Heterotrichea</taxon>
        <taxon>Heterotrichida</taxon>
        <taxon>Blepharismidae</taxon>
        <taxon>Blepharisma</taxon>
    </lineage>
</organism>
<keyword evidence="1" id="KW-1133">Transmembrane helix</keyword>
<dbReference type="SUPFAM" id="SSF48097">
    <property type="entry name" value="Regulator of G-protein signaling, RGS"/>
    <property type="match status" value="1"/>
</dbReference>
<evidence type="ECO:0000313" key="3">
    <source>
        <dbReference type="EMBL" id="CAG9313266.1"/>
    </source>
</evidence>
<sequence>MNSDVFIWISWPVVMLLLSLAYYKYIKFLKSINDYSLHSRCRQIVFSATISNCIEANSLLSLGFLTILRLEETYRYALFFYVVSIYSHHWHFCSNILKIYRLNLLTKLKLGQYSSLEKFQRREKRVEWSWNIRVIVIYTMASALPSLYFLIDAVLEKTPERVYGLTNDMYIFVWTLWDIFELVLICIFLIKLYKNQVNNKLKLELCLMGIIWSMSLTSACFTADNVYYYLLIVLPLRNILIIISAFIISWRDLNEIEAPLPIDIDSKMIFEHRRIYEQFMKFNKKNNAIHENYINLIVKIEKFEIDPTIKNADEIMDGFLKEKRISIPDSMCSKLSSDLRYYMKHGDLERYFFTELKKYIYFYYIDPAFEKFKESKYFVRI</sequence>
<dbReference type="InterPro" id="IPR016137">
    <property type="entry name" value="RGS"/>
</dbReference>